<evidence type="ECO:0000256" key="4">
    <source>
        <dbReference type="SAM" id="Coils"/>
    </source>
</evidence>
<keyword evidence="3 5" id="KW-0732">Signal</keyword>
<feature type="chain" id="PRO_5032964868" description="C1q domain-containing protein" evidence="5">
    <location>
        <begin position="23"/>
        <end position="215"/>
    </location>
</feature>
<dbReference type="PANTHER" id="PTHR22923">
    <property type="entry name" value="CEREBELLIN-RELATED"/>
    <property type="match status" value="1"/>
</dbReference>
<proteinExistence type="predicted"/>
<comment type="caution">
    <text evidence="7">The sequence shown here is derived from an EMBL/GenBank/DDBJ whole genome shotgun (WGS) entry which is preliminary data.</text>
</comment>
<dbReference type="PRINTS" id="PR00007">
    <property type="entry name" value="COMPLEMNTC1Q"/>
</dbReference>
<evidence type="ECO:0000256" key="1">
    <source>
        <dbReference type="ARBA" id="ARBA00004613"/>
    </source>
</evidence>
<evidence type="ECO:0000313" key="8">
    <source>
        <dbReference type="Proteomes" id="UP000596742"/>
    </source>
</evidence>
<name>A0A8B6H176_MYTGA</name>
<comment type="subcellular location">
    <subcellularLocation>
        <location evidence="1">Secreted</location>
    </subcellularLocation>
</comment>
<feature type="coiled-coil region" evidence="4">
    <location>
        <begin position="51"/>
        <end position="78"/>
    </location>
</feature>
<dbReference type="SUPFAM" id="SSF49842">
    <property type="entry name" value="TNF-like"/>
    <property type="match status" value="1"/>
</dbReference>
<keyword evidence="2" id="KW-0964">Secreted</keyword>
<dbReference type="InterPro" id="IPR001073">
    <property type="entry name" value="C1q_dom"/>
</dbReference>
<dbReference type="InterPro" id="IPR008983">
    <property type="entry name" value="Tumour_necrosis_fac-like_dom"/>
</dbReference>
<evidence type="ECO:0000313" key="7">
    <source>
        <dbReference type="EMBL" id="VDI72886.1"/>
    </source>
</evidence>
<dbReference type="Gene3D" id="2.60.120.40">
    <property type="match status" value="1"/>
</dbReference>
<dbReference type="GO" id="GO:0005576">
    <property type="term" value="C:extracellular region"/>
    <property type="evidence" value="ECO:0007669"/>
    <property type="project" value="UniProtKB-SubCell"/>
</dbReference>
<dbReference type="SMART" id="SM00110">
    <property type="entry name" value="C1Q"/>
    <property type="match status" value="1"/>
</dbReference>
<evidence type="ECO:0000256" key="5">
    <source>
        <dbReference type="SAM" id="SignalP"/>
    </source>
</evidence>
<feature type="signal peptide" evidence="5">
    <location>
        <begin position="1"/>
        <end position="22"/>
    </location>
</feature>
<accession>A0A8B6H176</accession>
<evidence type="ECO:0000259" key="6">
    <source>
        <dbReference type="PROSITE" id="PS50871"/>
    </source>
</evidence>
<keyword evidence="8" id="KW-1185">Reference proteome</keyword>
<dbReference type="EMBL" id="UYJE01009369">
    <property type="protein sequence ID" value="VDI72886.1"/>
    <property type="molecule type" value="Genomic_DNA"/>
</dbReference>
<keyword evidence="4" id="KW-0175">Coiled coil</keyword>
<sequence>MGIFCNMAIIAVLICLFTVSVTVDCAVNSISGNYNENDRTFSKRLLLDDDYHSIINRLNNLTNEVGALKNKVEALEKENALLRHPAVAFLVEKTKTLSGQNHHIYYDSIKLNVGNAFYLAHGNFIAPVKGIYLFSITACSYNSHVIVLELTVNAAVLGKVLAGDQNYAECTSKSFLVQLSAGDDVYVQHETVGDYLYSNPSYGYPSFSGALLKVL</sequence>
<evidence type="ECO:0000256" key="2">
    <source>
        <dbReference type="ARBA" id="ARBA00022525"/>
    </source>
</evidence>
<dbReference type="OrthoDB" id="6051432at2759"/>
<dbReference type="PROSITE" id="PS50871">
    <property type="entry name" value="C1Q"/>
    <property type="match status" value="1"/>
</dbReference>
<feature type="domain" description="C1q" evidence="6">
    <location>
        <begin position="82"/>
        <end position="215"/>
    </location>
</feature>
<evidence type="ECO:0000256" key="3">
    <source>
        <dbReference type="ARBA" id="ARBA00022729"/>
    </source>
</evidence>
<dbReference type="InterPro" id="IPR050822">
    <property type="entry name" value="Cerebellin_Synaptic_Org"/>
</dbReference>
<dbReference type="Proteomes" id="UP000596742">
    <property type="component" value="Unassembled WGS sequence"/>
</dbReference>
<dbReference type="Pfam" id="PF00386">
    <property type="entry name" value="C1q"/>
    <property type="match status" value="1"/>
</dbReference>
<reference evidence="7" key="1">
    <citation type="submission" date="2018-11" db="EMBL/GenBank/DDBJ databases">
        <authorList>
            <person name="Alioto T."/>
            <person name="Alioto T."/>
        </authorList>
    </citation>
    <scope>NUCLEOTIDE SEQUENCE</scope>
</reference>
<dbReference type="PANTHER" id="PTHR22923:SF116">
    <property type="entry name" value="C1Q DOMAIN-CONTAINING PROTEIN"/>
    <property type="match status" value="1"/>
</dbReference>
<protein>
    <recommendedName>
        <fullName evidence="6">C1q domain-containing protein</fullName>
    </recommendedName>
</protein>
<dbReference type="AlphaFoldDB" id="A0A8B6H176"/>
<gene>
    <name evidence="7" type="ORF">MGAL_10B044294</name>
</gene>
<organism evidence="7 8">
    <name type="scientific">Mytilus galloprovincialis</name>
    <name type="common">Mediterranean mussel</name>
    <dbReference type="NCBI Taxonomy" id="29158"/>
    <lineage>
        <taxon>Eukaryota</taxon>
        <taxon>Metazoa</taxon>
        <taxon>Spiralia</taxon>
        <taxon>Lophotrochozoa</taxon>
        <taxon>Mollusca</taxon>
        <taxon>Bivalvia</taxon>
        <taxon>Autobranchia</taxon>
        <taxon>Pteriomorphia</taxon>
        <taxon>Mytilida</taxon>
        <taxon>Mytiloidea</taxon>
        <taxon>Mytilidae</taxon>
        <taxon>Mytilinae</taxon>
        <taxon>Mytilus</taxon>
    </lineage>
</organism>